<evidence type="ECO:0000313" key="2">
    <source>
        <dbReference type="Proteomes" id="UP000682892"/>
    </source>
</evidence>
<dbReference type="PaxDb" id="7159-AAEL002224-PA"/>
<evidence type="ECO:0000313" key="1">
    <source>
        <dbReference type="EMBL" id="EAT46585.1"/>
    </source>
</evidence>
<dbReference type="Proteomes" id="UP000682892">
    <property type="component" value="Unassembled WGS sequence"/>
</dbReference>
<sequence>MKLRTTYTCKYEGKKRKGLMDNGFHLDNWKQNGENLSSTIAEWIAAKIG</sequence>
<proteinExistence type="predicted"/>
<reference evidence="1" key="1">
    <citation type="submission" date="2005-10" db="EMBL/GenBank/DDBJ databases">
        <authorList>
            <person name="Loftus B.J."/>
            <person name="Nene V.M."/>
            <person name="Hannick L.I."/>
            <person name="Bidwell S."/>
            <person name="Haas B."/>
            <person name="Amedeo P."/>
            <person name="Orvis J."/>
            <person name="Wortman J.R."/>
            <person name="White O.R."/>
            <person name="Salzberg S."/>
            <person name="Shumway M."/>
            <person name="Koo H."/>
            <person name="Zhao Y."/>
            <person name="Holmes M."/>
            <person name="Miller J."/>
            <person name="Schatz M."/>
            <person name="Pop M."/>
            <person name="Pai G."/>
            <person name="Utterback T."/>
            <person name="Rogers Y.-H."/>
            <person name="Kravitz S."/>
            <person name="Fraser C.M."/>
        </authorList>
    </citation>
    <scope>NUCLEOTIDE SEQUENCE</scope>
    <source>
        <strain evidence="1">Liverpool</strain>
    </source>
</reference>
<name>Q17J07_AEDAE</name>
<dbReference type="HOGENOM" id="CLU_3144090_0_0_1"/>
<accession>Q17J07</accession>
<dbReference type="AlphaFoldDB" id="Q17J07"/>
<organism evidence="1 2">
    <name type="scientific">Aedes aegypti</name>
    <name type="common">Yellowfever mosquito</name>
    <name type="synonym">Culex aegypti</name>
    <dbReference type="NCBI Taxonomy" id="7159"/>
    <lineage>
        <taxon>Eukaryota</taxon>
        <taxon>Metazoa</taxon>
        <taxon>Ecdysozoa</taxon>
        <taxon>Arthropoda</taxon>
        <taxon>Hexapoda</taxon>
        <taxon>Insecta</taxon>
        <taxon>Pterygota</taxon>
        <taxon>Neoptera</taxon>
        <taxon>Endopterygota</taxon>
        <taxon>Diptera</taxon>
        <taxon>Nematocera</taxon>
        <taxon>Culicoidea</taxon>
        <taxon>Culicidae</taxon>
        <taxon>Culicinae</taxon>
        <taxon>Aedini</taxon>
        <taxon>Aedes</taxon>
        <taxon>Stegomyia</taxon>
    </lineage>
</organism>
<reference evidence="1" key="3">
    <citation type="submission" date="2012-09" db="EMBL/GenBank/DDBJ databases">
        <authorList>
            <consortium name="VectorBase"/>
        </authorList>
    </citation>
    <scope>NUCLEOTIDE SEQUENCE</scope>
    <source>
        <strain evidence="1">Liverpool</strain>
    </source>
</reference>
<dbReference type="EMBL" id="CH477236">
    <property type="protein sequence ID" value="EAT46585.1"/>
    <property type="molecule type" value="Genomic_DNA"/>
</dbReference>
<gene>
    <name evidence="1" type="ORF">AaeL_AAEL002224</name>
</gene>
<reference evidence="1" key="2">
    <citation type="journal article" date="2007" name="Science">
        <title>Genome sequence of Aedes aegypti, a major arbovirus vector.</title>
        <authorList>
            <person name="Nene V."/>
            <person name="Wortman J.R."/>
            <person name="Lawson D."/>
            <person name="Haas B."/>
            <person name="Kodira C."/>
            <person name="Tu Z.J."/>
            <person name="Loftus B."/>
            <person name="Xi Z."/>
            <person name="Megy K."/>
            <person name="Grabherr M."/>
            <person name="Ren Q."/>
            <person name="Zdobnov E.M."/>
            <person name="Lobo N.F."/>
            <person name="Campbell K.S."/>
            <person name="Brown S.E."/>
            <person name="Bonaldo M.F."/>
            <person name="Zhu J."/>
            <person name="Sinkins S.P."/>
            <person name="Hogenkamp D.G."/>
            <person name="Amedeo P."/>
            <person name="Arensburger P."/>
            <person name="Atkinson P.W."/>
            <person name="Bidwell S."/>
            <person name="Biedler J."/>
            <person name="Birney E."/>
            <person name="Bruggner R.V."/>
            <person name="Costas J."/>
            <person name="Coy M.R."/>
            <person name="Crabtree J."/>
            <person name="Crawford M."/>
            <person name="Debruyn B."/>
            <person name="Decaprio D."/>
            <person name="Eiglmeier K."/>
            <person name="Eisenstadt E."/>
            <person name="El-Dorry H."/>
            <person name="Gelbart W.M."/>
            <person name="Gomes S.L."/>
            <person name="Hammond M."/>
            <person name="Hannick L.I."/>
            <person name="Hogan J.R."/>
            <person name="Holmes M.H."/>
            <person name="Jaffe D."/>
            <person name="Johnston J.S."/>
            <person name="Kennedy R.C."/>
            <person name="Koo H."/>
            <person name="Kravitz S."/>
            <person name="Kriventseva E.V."/>
            <person name="Kulp D."/>
            <person name="Labutti K."/>
            <person name="Lee E."/>
            <person name="Li S."/>
            <person name="Lovin D.D."/>
            <person name="Mao C."/>
            <person name="Mauceli E."/>
            <person name="Menck C.F."/>
            <person name="Miller J.R."/>
            <person name="Montgomery P."/>
            <person name="Mori A."/>
            <person name="Nascimento A.L."/>
            <person name="Naveira H.F."/>
            <person name="Nusbaum C."/>
            <person name="O'leary S."/>
            <person name="Orvis J."/>
            <person name="Pertea M."/>
            <person name="Quesneville H."/>
            <person name="Reidenbach K.R."/>
            <person name="Rogers Y.H."/>
            <person name="Roth C.W."/>
            <person name="Schneider J.R."/>
            <person name="Schatz M."/>
            <person name="Shumway M."/>
            <person name="Stanke M."/>
            <person name="Stinson E.O."/>
            <person name="Tubio J.M."/>
            <person name="Vanzee J.P."/>
            <person name="Verjovski-Almeida S."/>
            <person name="Werner D."/>
            <person name="White O."/>
            <person name="Wyder S."/>
            <person name="Zeng Q."/>
            <person name="Zhao Q."/>
            <person name="Zhao Y."/>
            <person name="Hill C.A."/>
            <person name="Raikhel A.S."/>
            <person name="Soares M.B."/>
            <person name="Knudson D.L."/>
            <person name="Lee N.H."/>
            <person name="Galagan J."/>
            <person name="Salzberg S.L."/>
            <person name="Paulsen I.T."/>
            <person name="Dimopoulos G."/>
            <person name="Collins F.H."/>
            <person name="Birren B."/>
            <person name="Fraser-Liggett C.M."/>
            <person name="Severson D.W."/>
        </authorList>
    </citation>
    <scope>NUCLEOTIDE SEQUENCE [LARGE SCALE GENOMIC DNA]</scope>
    <source>
        <strain evidence="1">Liverpool</strain>
    </source>
</reference>
<protein>
    <submittedName>
        <fullName evidence="1">AAEL002224-PA</fullName>
    </submittedName>
</protein>